<dbReference type="RefSeq" id="WP_087554016.1">
    <property type="nucleotide sequence ID" value="NZ_CP033133.1"/>
</dbReference>
<dbReference type="Proteomes" id="UP000279962">
    <property type="component" value="Chromosome"/>
</dbReference>
<dbReference type="AlphaFoldDB" id="A0A3G2T4H4"/>
<dbReference type="EMBL" id="CP033133">
    <property type="protein sequence ID" value="AYO54885.1"/>
    <property type="molecule type" value="Genomic_DNA"/>
</dbReference>
<evidence type="ECO:0000313" key="2">
    <source>
        <dbReference type="Proteomes" id="UP000279962"/>
    </source>
</evidence>
<evidence type="ECO:0000313" key="1">
    <source>
        <dbReference type="EMBL" id="AYO54885.1"/>
    </source>
</evidence>
<proteinExistence type="predicted"/>
<protein>
    <submittedName>
        <fullName evidence="1">Uncharacterized protein</fullName>
    </submittedName>
</protein>
<accession>A0A3G2T4H4</accession>
<organism evidence="1 2">
    <name type="scientific">Acinetobacter wuhouensis</name>
    <dbReference type="NCBI Taxonomy" id="1879050"/>
    <lineage>
        <taxon>Bacteria</taxon>
        <taxon>Pseudomonadati</taxon>
        <taxon>Pseudomonadota</taxon>
        <taxon>Gammaproteobacteria</taxon>
        <taxon>Moraxellales</taxon>
        <taxon>Moraxellaceae</taxon>
        <taxon>Acinetobacter</taxon>
    </lineage>
</organism>
<sequence>MKINRYLCFSLGILLSQVTFSGELSESLQGSPKLNVNLYAFAADVDGKISKGKVNYDVDQPFKETLKDLDRSFMGHVDLSKGKWGIYADLQKVETSQEKSVMHIPIALGTKLDQRSYGIYYQAYISPEKTAKNQAKLIVEPTVGTHRTKAEATPAVLNQGIDVHATWDEFFWGSRFKYNFDSSWNLASEVTFGSENTISAQAYIGYRIPVLSRDLNLRAGYRYFEQDYKSDHFHWDIRQHGPVIGINLPIF</sequence>
<gene>
    <name evidence="1" type="ORF">CDG68_15025</name>
</gene>
<reference evidence="1 2" key="1">
    <citation type="submission" date="2018-10" db="EMBL/GenBank/DDBJ databases">
        <title>The complete genome of Acinetobacter wuhouensis strain WCHAW010062.</title>
        <authorList>
            <person name="Hu Y."/>
            <person name="Long H."/>
            <person name="Feng Y."/>
            <person name="Zong Z."/>
        </authorList>
    </citation>
    <scope>NUCLEOTIDE SEQUENCE [LARGE SCALE GENOMIC DNA]</scope>
    <source>
        <strain evidence="1 2">WCHAW010062</strain>
    </source>
</reference>
<name>A0A3G2T4H4_9GAMM</name>